<gene>
    <name evidence="1" type="ORF">B0T16DRAFT_404300</name>
</gene>
<evidence type="ECO:0000313" key="1">
    <source>
        <dbReference type="EMBL" id="KAK0651609.1"/>
    </source>
</evidence>
<sequence length="76" mass="8773">MIPAVKGERGKSRTPVLVCCGRESEAVDGFAEDVLRNEFEEVKVVRWKRADDGMPRSREEVLPMMEFFAERLRSGW</sequence>
<dbReference type="Proteomes" id="UP001174936">
    <property type="component" value="Unassembled WGS sequence"/>
</dbReference>
<name>A0AA39YFU7_9PEZI</name>
<comment type="caution">
    <text evidence="1">The sequence shown here is derived from an EMBL/GenBank/DDBJ whole genome shotgun (WGS) entry which is preliminary data.</text>
</comment>
<keyword evidence="2" id="KW-1185">Reference proteome</keyword>
<accession>A0AA39YFU7</accession>
<proteinExistence type="predicted"/>
<dbReference type="EMBL" id="JAULSV010000002">
    <property type="protein sequence ID" value="KAK0651609.1"/>
    <property type="molecule type" value="Genomic_DNA"/>
</dbReference>
<reference evidence="1" key="1">
    <citation type="submission" date="2023-06" db="EMBL/GenBank/DDBJ databases">
        <title>Genome-scale phylogeny and comparative genomics of the fungal order Sordariales.</title>
        <authorList>
            <consortium name="Lawrence Berkeley National Laboratory"/>
            <person name="Hensen N."/>
            <person name="Bonometti L."/>
            <person name="Westerberg I."/>
            <person name="Brannstrom I.O."/>
            <person name="Guillou S."/>
            <person name="Cros-Aarteil S."/>
            <person name="Calhoun S."/>
            <person name="Haridas S."/>
            <person name="Kuo A."/>
            <person name="Mondo S."/>
            <person name="Pangilinan J."/>
            <person name="Riley R."/>
            <person name="Labutti K."/>
            <person name="Andreopoulos B."/>
            <person name="Lipzen A."/>
            <person name="Chen C."/>
            <person name="Yanf M."/>
            <person name="Daum C."/>
            <person name="Ng V."/>
            <person name="Clum A."/>
            <person name="Steindorff A."/>
            <person name="Ohm R."/>
            <person name="Martin F."/>
            <person name="Silar P."/>
            <person name="Natvig D."/>
            <person name="Lalanne C."/>
            <person name="Gautier V."/>
            <person name="Ament-Velasquez S.L."/>
            <person name="Kruys A."/>
            <person name="Hutchinson M.I."/>
            <person name="Powell A.J."/>
            <person name="Barry K."/>
            <person name="Miller A.N."/>
            <person name="Grigoriev I.V."/>
            <person name="Debuchy R."/>
            <person name="Gladieux P."/>
            <person name="Thoren M.H."/>
            <person name="Johannesson H."/>
        </authorList>
    </citation>
    <scope>NUCLEOTIDE SEQUENCE</scope>
    <source>
        <strain evidence="1">SMH2532-1</strain>
    </source>
</reference>
<protein>
    <submittedName>
        <fullName evidence="1">Uncharacterized protein</fullName>
    </submittedName>
</protein>
<evidence type="ECO:0000313" key="2">
    <source>
        <dbReference type="Proteomes" id="UP001174936"/>
    </source>
</evidence>
<organism evidence="1 2">
    <name type="scientific">Cercophora newfieldiana</name>
    <dbReference type="NCBI Taxonomy" id="92897"/>
    <lineage>
        <taxon>Eukaryota</taxon>
        <taxon>Fungi</taxon>
        <taxon>Dikarya</taxon>
        <taxon>Ascomycota</taxon>
        <taxon>Pezizomycotina</taxon>
        <taxon>Sordariomycetes</taxon>
        <taxon>Sordariomycetidae</taxon>
        <taxon>Sordariales</taxon>
        <taxon>Lasiosphaeriaceae</taxon>
        <taxon>Cercophora</taxon>
    </lineage>
</organism>
<dbReference type="AlphaFoldDB" id="A0AA39YFU7"/>